<feature type="region of interest" description="Disordered" evidence="1">
    <location>
        <begin position="43"/>
        <end position="83"/>
    </location>
</feature>
<evidence type="ECO:0000313" key="5">
    <source>
        <dbReference type="Proteomes" id="UP000192796"/>
    </source>
</evidence>
<organism evidence="4 5">
    <name type="scientific">Niastella vici</name>
    <dbReference type="NCBI Taxonomy" id="1703345"/>
    <lineage>
        <taxon>Bacteria</taxon>
        <taxon>Pseudomonadati</taxon>
        <taxon>Bacteroidota</taxon>
        <taxon>Chitinophagia</taxon>
        <taxon>Chitinophagales</taxon>
        <taxon>Chitinophagaceae</taxon>
        <taxon>Niastella</taxon>
    </lineage>
</organism>
<evidence type="ECO:0000256" key="1">
    <source>
        <dbReference type="SAM" id="MobiDB-lite"/>
    </source>
</evidence>
<gene>
    <name evidence="4" type="ORF">A3860_38890</name>
</gene>
<evidence type="ECO:0000259" key="3">
    <source>
        <dbReference type="Pfam" id="PF14257"/>
    </source>
</evidence>
<feature type="transmembrane region" description="Helical" evidence="2">
    <location>
        <begin position="270"/>
        <end position="295"/>
    </location>
</feature>
<protein>
    <recommendedName>
        <fullName evidence="3">DUF4349 domain-containing protein</fullName>
    </recommendedName>
</protein>
<dbReference type="STRING" id="1703345.A3860_38890"/>
<evidence type="ECO:0000313" key="4">
    <source>
        <dbReference type="EMBL" id="OQP59075.1"/>
    </source>
</evidence>
<keyword evidence="5" id="KW-1185">Reference proteome</keyword>
<sequence length="319" mass="35466">MLSPNKPVVLVTSILLTCFIACNNSGSEAKTLDMATANTEKMPAGADYKNNYGVTDTTAPAPAEENEVRKQQPPSSTPAPNIDWDKKIIKNATLTVEAKNHKTFNDFVHDQVKQTGGYVAEEEQNKSDYKIENIVTIKVPVDQFDNLVKSITTTKDDNVVTQKITSQDVTGEVIDTRSRTEAKRQIRLRYLDLLKQAKNMEDILKVQGEINNIQEEIEAGAGRVSYLTHAAAYSTIQLTFYEVLNAAAVEGLNPGFGQRVLNALRDGMDWLGEVLIVVLNLWPLWFLLGGVWWGFRRWRAKSKNGQQAVSPAPQSAVEK</sequence>
<dbReference type="EMBL" id="LVYD01000088">
    <property type="protein sequence ID" value="OQP59075.1"/>
    <property type="molecule type" value="Genomic_DNA"/>
</dbReference>
<dbReference type="InterPro" id="IPR025645">
    <property type="entry name" value="DUF4349"/>
</dbReference>
<dbReference type="Proteomes" id="UP000192796">
    <property type="component" value="Unassembled WGS sequence"/>
</dbReference>
<keyword evidence="2" id="KW-0812">Transmembrane</keyword>
<comment type="caution">
    <text evidence="4">The sequence shown here is derived from an EMBL/GenBank/DDBJ whole genome shotgun (WGS) entry which is preliminary data.</text>
</comment>
<dbReference type="RefSeq" id="WP_081154998.1">
    <property type="nucleotide sequence ID" value="NZ_LVYD01000088.1"/>
</dbReference>
<dbReference type="AlphaFoldDB" id="A0A1V9FL58"/>
<dbReference type="Pfam" id="PF14257">
    <property type="entry name" value="DUF4349"/>
    <property type="match status" value="1"/>
</dbReference>
<keyword evidence="2" id="KW-1133">Transmembrane helix</keyword>
<proteinExistence type="predicted"/>
<keyword evidence="2" id="KW-0472">Membrane</keyword>
<name>A0A1V9FL58_9BACT</name>
<feature type="domain" description="DUF4349" evidence="3">
    <location>
        <begin position="86"/>
        <end position="295"/>
    </location>
</feature>
<reference evidence="4 5" key="1">
    <citation type="submission" date="2016-03" db="EMBL/GenBank/DDBJ databases">
        <title>Niastella vici sp. nov., isolated from farmland soil.</title>
        <authorList>
            <person name="Chen L."/>
            <person name="Wang D."/>
            <person name="Yang S."/>
            <person name="Wang G."/>
        </authorList>
    </citation>
    <scope>NUCLEOTIDE SEQUENCE [LARGE SCALE GENOMIC DNA]</scope>
    <source>
        <strain evidence="4 5">DJ57</strain>
    </source>
</reference>
<evidence type="ECO:0000256" key="2">
    <source>
        <dbReference type="SAM" id="Phobius"/>
    </source>
</evidence>
<dbReference type="OrthoDB" id="5381491at2"/>
<accession>A0A1V9FL58</accession>